<dbReference type="GO" id="GO:0009236">
    <property type="term" value="P:cobalamin biosynthetic process"/>
    <property type="evidence" value="ECO:0007669"/>
    <property type="project" value="UniProtKB-UniPathway"/>
</dbReference>
<evidence type="ECO:0000313" key="20">
    <source>
        <dbReference type="EMBL" id="REK72629.1"/>
    </source>
</evidence>
<dbReference type="EC" id="2.7.7.62" evidence="9"/>
<dbReference type="GO" id="GO:0043752">
    <property type="term" value="F:adenosylcobinamide kinase activity"/>
    <property type="evidence" value="ECO:0007669"/>
    <property type="project" value="UniProtKB-EC"/>
</dbReference>
<comment type="catalytic activity">
    <reaction evidence="3">
        <text>adenosylcob(III)inamide + GTP = adenosylcob(III)inamide phosphate + GDP + H(+)</text>
        <dbReference type="Rhea" id="RHEA:15765"/>
        <dbReference type="ChEBI" id="CHEBI:2480"/>
        <dbReference type="ChEBI" id="CHEBI:15378"/>
        <dbReference type="ChEBI" id="CHEBI:37565"/>
        <dbReference type="ChEBI" id="CHEBI:58189"/>
        <dbReference type="ChEBI" id="CHEBI:58502"/>
        <dbReference type="EC" id="2.7.1.156"/>
    </reaction>
</comment>
<evidence type="ECO:0000256" key="12">
    <source>
        <dbReference type="ARBA" id="ARBA00022741"/>
    </source>
</evidence>
<keyword evidence="14" id="KW-0067">ATP-binding</keyword>
<comment type="catalytic activity">
    <reaction evidence="2">
        <text>adenosylcob(III)inamide phosphate + GTP + H(+) = adenosylcob(III)inamide-GDP + diphosphate</text>
        <dbReference type="Rhea" id="RHEA:22712"/>
        <dbReference type="ChEBI" id="CHEBI:15378"/>
        <dbReference type="ChEBI" id="CHEBI:33019"/>
        <dbReference type="ChEBI" id="CHEBI:37565"/>
        <dbReference type="ChEBI" id="CHEBI:58502"/>
        <dbReference type="ChEBI" id="CHEBI:60487"/>
        <dbReference type="EC" id="2.7.7.62"/>
    </reaction>
</comment>
<feature type="active site" description="GMP-histidine intermediate" evidence="18">
    <location>
        <position position="51"/>
    </location>
</feature>
<keyword evidence="20" id="KW-0548">Nucleotidyltransferase</keyword>
<dbReference type="UniPathway" id="UPA00148">
    <property type="reaction ID" value="UER00236"/>
</dbReference>
<protein>
    <recommendedName>
        <fullName evidence="16">Adenosylcobinamide kinase</fullName>
        <ecNumber evidence="8">2.7.1.156</ecNumber>
        <ecNumber evidence="9">2.7.7.62</ecNumber>
    </recommendedName>
    <alternativeName>
        <fullName evidence="17">Adenosylcobinamide-phosphate guanylyltransferase</fullName>
    </alternativeName>
</protein>
<dbReference type="GO" id="GO:0008820">
    <property type="term" value="F:cobinamide phosphate guanylyltransferase activity"/>
    <property type="evidence" value="ECO:0007669"/>
    <property type="project" value="UniProtKB-EC"/>
</dbReference>
<comment type="caution">
    <text evidence="20">The sequence shown here is derived from an EMBL/GenBank/DDBJ whole genome shotgun (WGS) entry which is preliminary data.</text>
</comment>
<proteinExistence type="inferred from homology"/>
<keyword evidence="13 20" id="KW-0418">Kinase</keyword>
<evidence type="ECO:0000256" key="9">
    <source>
        <dbReference type="ARBA" id="ARBA00012523"/>
    </source>
</evidence>
<feature type="binding site" evidence="19">
    <location>
        <position position="63"/>
    </location>
    <ligand>
        <name>GTP</name>
        <dbReference type="ChEBI" id="CHEBI:37565"/>
    </ligand>
</feature>
<evidence type="ECO:0000256" key="2">
    <source>
        <dbReference type="ARBA" id="ARBA00000711"/>
    </source>
</evidence>
<comment type="similarity">
    <text evidence="7">Belongs to the CobU/CobP family.</text>
</comment>
<feature type="binding site" evidence="19">
    <location>
        <begin position="31"/>
        <end position="33"/>
    </location>
    <ligand>
        <name>GTP</name>
        <dbReference type="ChEBI" id="CHEBI:37565"/>
    </ligand>
</feature>
<evidence type="ECO:0000256" key="16">
    <source>
        <dbReference type="ARBA" id="ARBA00029570"/>
    </source>
</evidence>
<dbReference type="CDD" id="cd00544">
    <property type="entry name" value="CobU"/>
    <property type="match status" value="1"/>
</dbReference>
<feature type="binding site" evidence="19">
    <location>
        <position position="81"/>
    </location>
    <ligand>
        <name>GTP</name>
        <dbReference type="ChEBI" id="CHEBI:37565"/>
    </ligand>
</feature>
<evidence type="ECO:0000313" key="21">
    <source>
        <dbReference type="Proteomes" id="UP000265581"/>
    </source>
</evidence>
<dbReference type="AlphaFoldDB" id="A0A371P9M6"/>
<dbReference type="OrthoDB" id="9788370at2"/>
<keyword evidence="15 19" id="KW-0342">GTP-binding</keyword>
<accession>A0A371P9M6</accession>
<name>A0A371P9M6_9ACTN</name>
<organism evidence="20 21">
    <name type="scientific">Aeromicrobium endophyticum</name>
    <dbReference type="NCBI Taxonomy" id="2292704"/>
    <lineage>
        <taxon>Bacteria</taxon>
        <taxon>Bacillati</taxon>
        <taxon>Actinomycetota</taxon>
        <taxon>Actinomycetes</taxon>
        <taxon>Propionibacteriales</taxon>
        <taxon>Nocardioidaceae</taxon>
        <taxon>Aeromicrobium</taxon>
    </lineage>
</organism>
<dbReference type="EC" id="2.7.1.156" evidence="8"/>
<evidence type="ECO:0000256" key="11">
    <source>
        <dbReference type="ARBA" id="ARBA00022679"/>
    </source>
</evidence>
<evidence type="ECO:0000256" key="3">
    <source>
        <dbReference type="ARBA" id="ARBA00001522"/>
    </source>
</evidence>
<dbReference type="InterPro" id="IPR003203">
    <property type="entry name" value="CobU/CobP"/>
</dbReference>
<evidence type="ECO:0000256" key="13">
    <source>
        <dbReference type="ARBA" id="ARBA00022777"/>
    </source>
</evidence>
<dbReference type="RefSeq" id="WP_119702743.1">
    <property type="nucleotide sequence ID" value="NZ_JBHSOI010000001.1"/>
</dbReference>
<dbReference type="PANTHER" id="PTHR34848">
    <property type="match status" value="1"/>
</dbReference>
<dbReference type="PANTHER" id="PTHR34848:SF1">
    <property type="entry name" value="BIFUNCTIONAL ADENOSYLCOBALAMIN BIOSYNTHESIS PROTEIN COBU"/>
    <property type="match status" value="1"/>
</dbReference>
<comment type="function">
    <text evidence="4">Catalyzes ATP-dependent phosphorylation of adenosylcobinamide and addition of GMP to adenosylcobinamide phosphate.</text>
</comment>
<keyword evidence="21" id="KW-1185">Reference proteome</keyword>
<comment type="pathway">
    <text evidence="6">Cofactor biosynthesis; adenosylcobalamin biosynthesis; adenosylcobalamin from cob(II)yrinate a,c-diamide: step 5/7.</text>
</comment>
<comment type="pathway">
    <text evidence="5">Cofactor biosynthesis; adenosylcobalamin biosynthesis; adenosylcobalamin from cob(II)yrinate a,c-diamide: step 6/7.</text>
</comment>
<keyword evidence="11 20" id="KW-0808">Transferase</keyword>
<evidence type="ECO:0000256" key="4">
    <source>
        <dbReference type="ARBA" id="ARBA00003889"/>
    </source>
</evidence>
<sequence>MKVLVTGGVRSGKSFHAESLLVAEPHVTYVAPGPQADVDADPEWAARVAVHRARRPDHWGTIETHDLAGALRASDGAVLIDCLGTWLTSVIDELDGWDQLRDDWEPVLLDRLAETAAAISEHRGTVVAVTNEVGMSVVPEHRSGRVFRDLLGVVNQRIAQECDDVLLVVAGRALRL</sequence>
<dbReference type="Proteomes" id="UP000265581">
    <property type="component" value="Unassembled WGS sequence"/>
</dbReference>
<reference evidence="20 21" key="1">
    <citation type="submission" date="2018-08" db="EMBL/GenBank/DDBJ databases">
        <title>Aeromicrobium sp. M2KJ-4, whole genome shotgun sequence.</title>
        <authorList>
            <person name="Tuo L."/>
        </authorList>
    </citation>
    <scope>NUCLEOTIDE SEQUENCE [LARGE SCALE GENOMIC DNA]</scope>
    <source>
        <strain evidence="20 21">M2KJ-4</strain>
    </source>
</reference>
<comment type="catalytic activity">
    <reaction evidence="1">
        <text>adenosylcob(III)inamide + ATP = adenosylcob(III)inamide phosphate + ADP + H(+)</text>
        <dbReference type="Rhea" id="RHEA:15769"/>
        <dbReference type="ChEBI" id="CHEBI:2480"/>
        <dbReference type="ChEBI" id="CHEBI:15378"/>
        <dbReference type="ChEBI" id="CHEBI:30616"/>
        <dbReference type="ChEBI" id="CHEBI:58502"/>
        <dbReference type="ChEBI" id="CHEBI:456216"/>
        <dbReference type="EC" id="2.7.1.156"/>
    </reaction>
</comment>
<dbReference type="EMBL" id="QUBR01000001">
    <property type="protein sequence ID" value="REK72629.1"/>
    <property type="molecule type" value="Genomic_DNA"/>
</dbReference>
<evidence type="ECO:0000256" key="14">
    <source>
        <dbReference type="ARBA" id="ARBA00022840"/>
    </source>
</evidence>
<evidence type="ECO:0000256" key="6">
    <source>
        <dbReference type="ARBA" id="ARBA00005159"/>
    </source>
</evidence>
<dbReference type="SUPFAM" id="SSF52540">
    <property type="entry name" value="P-loop containing nucleoside triphosphate hydrolases"/>
    <property type="match status" value="1"/>
</dbReference>
<evidence type="ECO:0000256" key="1">
    <source>
        <dbReference type="ARBA" id="ARBA00000312"/>
    </source>
</evidence>
<keyword evidence="12 19" id="KW-0547">Nucleotide-binding</keyword>
<dbReference type="GO" id="GO:0005524">
    <property type="term" value="F:ATP binding"/>
    <property type="evidence" value="ECO:0007669"/>
    <property type="project" value="UniProtKB-KW"/>
</dbReference>
<feature type="binding site" evidence="19">
    <location>
        <begin position="7"/>
        <end position="14"/>
    </location>
    <ligand>
        <name>GTP</name>
        <dbReference type="ChEBI" id="CHEBI:37565"/>
    </ligand>
</feature>
<dbReference type="InterPro" id="IPR027417">
    <property type="entry name" value="P-loop_NTPase"/>
</dbReference>
<evidence type="ECO:0000256" key="7">
    <source>
        <dbReference type="ARBA" id="ARBA00007490"/>
    </source>
</evidence>
<dbReference type="PIRSF" id="PIRSF006135">
    <property type="entry name" value="CobU"/>
    <property type="match status" value="1"/>
</dbReference>
<keyword evidence="10" id="KW-0169">Cobalamin biosynthesis</keyword>
<evidence type="ECO:0000256" key="19">
    <source>
        <dbReference type="PIRSR" id="PIRSR006135-2"/>
    </source>
</evidence>
<dbReference type="Gene3D" id="3.40.50.300">
    <property type="entry name" value="P-loop containing nucleotide triphosphate hydrolases"/>
    <property type="match status" value="1"/>
</dbReference>
<evidence type="ECO:0000256" key="18">
    <source>
        <dbReference type="PIRSR" id="PIRSR006135-1"/>
    </source>
</evidence>
<evidence type="ECO:0000256" key="10">
    <source>
        <dbReference type="ARBA" id="ARBA00022573"/>
    </source>
</evidence>
<feature type="binding site" evidence="19">
    <location>
        <begin position="52"/>
        <end position="55"/>
    </location>
    <ligand>
        <name>GTP</name>
        <dbReference type="ChEBI" id="CHEBI:37565"/>
    </ligand>
</feature>
<evidence type="ECO:0000256" key="5">
    <source>
        <dbReference type="ARBA" id="ARBA00004692"/>
    </source>
</evidence>
<evidence type="ECO:0000256" key="8">
    <source>
        <dbReference type="ARBA" id="ARBA00012016"/>
    </source>
</evidence>
<dbReference type="Pfam" id="PF02283">
    <property type="entry name" value="CobU"/>
    <property type="match status" value="1"/>
</dbReference>
<evidence type="ECO:0000256" key="15">
    <source>
        <dbReference type="ARBA" id="ARBA00023134"/>
    </source>
</evidence>
<gene>
    <name evidence="20" type="ORF">DX116_03190</name>
</gene>
<evidence type="ECO:0000256" key="17">
    <source>
        <dbReference type="ARBA" id="ARBA00030571"/>
    </source>
</evidence>
<dbReference type="GO" id="GO:0005525">
    <property type="term" value="F:GTP binding"/>
    <property type="evidence" value="ECO:0007669"/>
    <property type="project" value="UniProtKB-KW"/>
</dbReference>